<protein>
    <submittedName>
        <fullName evidence="1">Uncharacterized protein</fullName>
    </submittedName>
</protein>
<sequence>MEIISDKCIKKFLETAPLYSWNEFKKPNINRSSLWIEEIDSFCQTCNQVRPFQDMRSRGGLIGTELKALSTGTSYFQFSCASCRGNQHEYLVEQIVTDETIKIQKYGERPRKKLERDPFLQDFFDNDSECYEKAVVCISNGYGIAAFAYMRRIIVSVTKSTSIFFASNA</sequence>
<evidence type="ECO:0000313" key="2">
    <source>
        <dbReference type="Proteomes" id="UP001595477"/>
    </source>
</evidence>
<gene>
    <name evidence="1" type="ORF">ACFOEW_11510</name>
</gene>
<name>A0ABV7JZG7_9ALTE</name>
<reference evidence="2" key="1">
    <citation type="journal article" date="2019" name="Int. J. Syst. Evol. Microbiol.">
        <title>The Global Catalogue of Microorganisms (GCM) 10K type strain sequencing project: providing services to taxonomists for standard genome sequencing and annotation.</title>
        <authorList>
            <consortium name="The Broad Institute Genomics Platform"/>
            <consortium name="The Broad Institute Genome Sequencing Center for Infectious Disease"/>
            <person name="Wu L."/>
            <person name="Ma J."/>
        </authorList>
    </citation>
    <scope>NUCLEOTIDE SEQUENCE [LARGE SCALE GENOMIC DNA]</scope>
    <source>
        <strain evidence="2">KCTC 52449</strain>
    </source>
</reference>
<keyword evidence="2" id="KW-1185">Reference proteome</keyword>
<organism evidence="1 2">
    <name type="scientific">Alteromonas oceani</name>
    <dbReference type="NCBI Taxonomy" id="2071609"/>
    <lineage>
        <taxon>Bacteria</taxon>
        <taxon>Pseudomonadati</taxon>
        <taxon>Pseudomonadota</taxon>
        <taxon>Gammaproteobacteria</taxon>
        <taxon>Alteromonadales</taxon>
        <taxon>Alteromonadaceae</taxon>
        <taxon>Alteromonas/Salinimonas group</taxon>
        <taxon>Alteromonas</taxon>
    </lineage>
</organism>
<comment type="caution">
    <text evidence="1">The sequence shown here is derived from an EMBL/GenBank/DDBJ whole genome shotgun (WGS) entry which is preliminary data.</text>
</comment>
<dbReference type="Proteomes" id="UP001595477">
    <property type="component" value="Unassembled WGS sequence"/>
</dbReference>
<dbReference type="RefSeq" id="WP_123324826.1">
    <property type="nucleotide sequence ID" value="NZ_JBHRSX010000022.1"/>
</dbReference>
<accession>A0ABV7JZG7</accession>
<proteinExistence type="predicted"/>
<dbReference type="EMBL" id="JBHRSX010000022">
    <property type="protein sequence ID" value="MFC3202442.1"/>
    <property type="molecule type" value="Genomic_DNA"/>
</dbReference>
<evidence type="ECO:0000313" key="1">
    <source>
        <dbReference type="EMBL" id="MFC3202442.1"/>
    </source>
</evidence>